<evidence type="ECO:0000256" key="4">
    <source>
        <dbReference type="ARBA" id="ARBA00022692"/>
    </source>
</evidence>
<organism evidence="11 12">
    <name type="scientific">Rhodospira trueperi</name>
    <dbReference type="NCBI Taxonomy" id="69960"/>
    <lineage>
        <taxon>Bacteria</taxon>
        <taxon>Pseudomonadati</taxon>
        <taxon>Pseudomonadota</taxon>
        <taxon>Alphaproteobacteria</taxon>
        <taxon>Rhodospirillales</taxon>
        <taxon>Rhodospirillaceae</taxon>
        <taxon>Rhodospira</taxon>
    </lineage>
</organism>
<reference evidence="11 12" key="1">
    <citation type="submission" date="2016-10" db="EMBL/GenBank/DDBJ databases">
        <authorList>
            <person name="de Groot N.N."/>
        </authorList>
    </citation>
    <scope>NUCLEOTIDE SEQUENCE [LARGE SCALE GENOMIC DNA]</scope>
    <source>
        <strain evidence="11 12">ATCC 700224</strain>
    </source>
</reference>
<dbReference type="EMBL" id="FNAP01000004">
    <property type="protein sequence ID" value="SDE18077.1"/>
    <property type="molecule type" value="Genomic_DNA"/>
</dbReference>
<comment type="similarity">
    <text evidence="8">Belongs to the exbB/tolQ family.</text>
</comment>
<keyword evidence="12" id="KW-1185">Reference proteome</keyword>
<dbReference type="OrthoDB" id="4045at2"/>
<evidence type="ECO:0000313" key="11">
    <source>
        <dbReference type="EMBL" id="SDE18077.1"/>
    </source>
</evidence>
<keyword evidence="6 9" id="KW-1133">Transmembrane helix</keyword>
<evidence type="ECO:0000256" key="1">
    <source>
        <dbReference type="ARBA" id="ARBA00004651"/>
    </source>
</evidence>
<dbReference type="Pfam" id="PF01618">
    <property type="entry name" value="MotA_ExbB"/>
    <property type="match status" value="1"/>
</dbReference>
<protein>
    <submittedName>
        <fullName evidence="11">Biopolymer transport protein ExbB</fullName>
    </submittedName>
</protein>
<feature type="transmembrane region" description="Helical" evidence="9">
    <location>
        <begin position="161"/>
        <end position="183"/>
    </location>
</feature>
<dbReference type="GO" id="GO:0005886">
    <property type="term" value="C:plasma membrane"/>
    <property type="evidence" value="ECO:0007669"/>
    <property type="project" value="UniProtKB-SubCell"/>
</dbReference>
<keyword evidence="7 9" id="KW-0472">Membrane</keyword>
<feature type="transmembrane region" description="Helical" evidence="9">
    <location>
        <begin position="122"/>
        <end position="141"/>
    </location>
</feature>
<dbReference type="InterPro" id="IPR050790">
    <property type="entry name" value="ExbB/TolQ_transport"/>
</dbReference>
<feature type="transmembrane region" description="Helical" evidence="9">
    <location>
        <begin position="20"/>
        <end position="46"/>
    </location>
</feature>
<dbReference type="PANTHER" id="PTHR30625">
    <property type="entry name" value="PROTEIN TOLQ"/>
    <property type="match status" value="1"/>
</dbReference>
<evidence type="ECO:0000256" key="8">
    <source>
        <dbReference type="RuleBase" id="RU004057"/>
    </source>
</evidence>
<evidence type="ECO:0000256" key="7">
    <source>
        <dbReference type="ARBA" id="ARBA00023136"/>
    </source>
</evidence>
<evidence type="ECO:0000259" key="10">
    <source>
        <dbReference type="Pfam" id="PF01618"/>
    </source>
</evidence>
<keyword evidence="5 8" id="KW-0653">Protein transport</keyword>
<gene>
    <name evidence="11" type="ORF">SAMN05421720_10482</name>
</gene>
<keyword evidence="2 8" id="KW-0813">Transport</keyword>
<evidence type="ECO:0000313" key="12">
    <source>
        <dbReference type="Proteomes" id="UP000199412"/>
    </source>
</evidence>
<dbReference type="STRING" id="69960.SAMN05421720_10482"/>
<keyword evidence="3" id="KW-1003">Cell membrane</keyword>
<dbReference type="RefSeq" id="WP_092784304.1">
    <property type="nucleotide sequence ID" value="NZ_FNAP01000004.1"/>
</dbReference>
<sequence>MSLSGVIDQLATWLDAGGPVIVILAVLSIYSLTLVILKAVGLAGVLGGAHQRDEAIDAWRRGQREAALRAVADGRRPADRVLSAALRALDVGLDRERLRLDVERLGNVELERLRRHLRTLEVIAAVSPLLGLLGTVLGMIQSFQDLELAGGAANASVLAGGIWQALLTTAAGLTVAIPAAVAANLMAARVDHVGHVIETDVGRLLTVAPTTTPG</sequence>
<name>A0A1G7AU42_9PROT</name>
<comment type="subcellular location">
    <subcellularLocation>
        <location evidence="1">Cell membrane</location>
        <topology evidence="1">Multi-pass membrane protein</topology>
    </subcellularLocation>
    <subcellularLocation>
        <location evidence="8">Membrane</location>
        <topology evidence="8">Multi-pass membrane protein</topology>
    </subcellularLocation>
</comment>
<dbReference type="InterPro" id="IPR002898">
    <property type="entry name" value="MotA_ExbB_proton_chnl"/>
</dbReference>
<dbReference type="AlphaFoldDB" id="A0A1G7AU42"/>
<keyword evidence="4 9" id="KW-0812">Transmembrane</keyword>
<evidence type="ECO:0000256" key="3">
    <source>
        <dbReference type="ARBA" id="ARBA00022475"/>
    </source>
</evidence>
<evidence type="ECO:0000256" key="5">
    <source>
        <dbReference type="ARBA" id="ARBA00022927"/>
    </source>
</evidence>
<dbReference type="PANTHER" id="PTHR30625:SF15">
    <property type="entry name" value="BIOPOLYMER TRANSPORT PROTEIN EXBB"/>
    <property type="match status" value="1"/>
</dbReference>
<evidence type="ECO:0000256" key="2">
    <source>
        <dbReference type="ARBA" id="ARBA00022448"/>
    </source>
</evidence>
<dbReference type="Proteomes" id="UP000199412">
    <property type="component" value="Unassembled WGS sequence"/>
</dbReference>
<accession>A0A1G7AU42</accession>
<dbReference type="GO" id="GO:0017038">
    <property type="term" value="P:protein import"/>
    <property type="evidence" value="ECO:0007669"/>
    <property type="project" value="TreeGrafter"/>
</dbReference>
<feature type="domain" description="MotA/TolQ/ExbB proton channel" evidence="10">
    <location>
        <begin position="76"/>
        <end position="197"/>
    </location>
</feature>
<evidence type="ECO:0000256" key="6">
    <source>
        <dbReference type="ARBA" id="ARBA00022989"/>
    </source>
</evidence>
<evidence type="ECO:0000256" key="9">
    <source>
        <dbReference type="SAM" id="Phobius"/>
    </source>
</evidence>
<proteinExistence type="inferred from homology"/>